<organism evidence="2">
    <name type="scientific">Florenciella sp. virus SA2</name>
    <dbReference type="NCBI Taxonomy" id="3240092"/>
    <lineage>
        <taxon>Viruses</taxon>
    </lineage>
</organism>
<evidence type="ECO:0000256" key="1">
    <source>
        <dbReference type="SAM" id="Phobius"/>
    </source>
</evidence>
<keyword evidence="1" id="KW-0472">Membrane</keyword>
<evidence type="ECO:0000313" key="2">
    <source>
        <dbReference type="EMBL" id="XDO01893.1"/>
    </source>
</evidence>
<accession>A0AB39JEQ0</accession>
<dbReference type="EMBL" id="PP542043">
    <property type="protein sequence ID" value="XDO01893.1"/>
    <property type="molecule type" value="Genomic_DNA"/>
</dbReference>
<sequence>MTVFQEGLNALTQFITVIFIWKDCCHSINNNYFQSFFLIFRYIVLLTFASFHSFFSILYHIRMSLKLDSHPIDNKWRKHDQSSINIACIGYSLAISNNIFYALFVFFVKYYHINHVYDDSSTSFSRRMHIFTGACMYLLPMIIYDVNFFIISFGMLLVGCSIFVLNDQLMGYGSALFHLSLIPYHKNIITYINNY</sequence>
<keyword evidence="1" id="KW-0812">Transmembrane</keyword>
<keyword evidence="1" id="KW-1133">Transmembrane helix</keyword>
<reference evidence="2" key="1">
    <citation type="submission" date="2024-03" db="EMBL/GenBank/DDBJ databases">
        <title>Eukaryotic viruses encode the ribosomal protein eL40.</title>
        <authorList>
            <person name="Thomy J."/>
            <person name="Schvarcz C.R."/>
            <person name="McBeain K.A."/>
            <person name="Edwards K.F."/>
            <person name="Steward G.F."/>
        </authorList>
    </citation>
    <scope>NUCLEOTIDE SEQUENCE</scope>
    <source>
        <strain evidence="2">FloV-SA2</strain>
    </source>
</reference>
<gene>
    <name evidence="2" type="ORF">FloV-SA2_00070</name>
</gene>
<feature type="transmembrane region" description="Helical" evidence="1">
    <location>
        <begin position="39"/>
        <end position="61"/>
    </location>
</feature>
<feature type="transmembrane region" description="Helical" evidence="1">
    <location>
        <begin position="146"/>
        <end position="165"/>
    </location>
</feature>
<feature type="transmembrane region" description="Helical" evidence="1">
    <location>
        <begin position="82"/>
        <end position="108"/>
    </location>
</feature>
<name>A0AB39JEQ0_9VIRU</name>
<proteinExistence type="predicted"/>
<protein>
    <submittedName>
        <fullName evidence="2">Uncharacterized protein</fullName>
    </submittedName>
</protein>